<name>A0A8S5R940_9VIRU</name>
<dbReference type="EMBL" id="BK015844">
    <property type="protein sequence ID" value="DAE27666.1"/>
    <property type="molecule type" value="Genomic_DNA"/>
</dbReference>
<accession>A0A8S5R940</accession>
<protein>
    <submittedName>
        <fullName evidence="1">Uncharacterized protein</fullName>
    </submittedName>
</protein>
<sequence>MNFTAIHIMFVQCIRFQTIAAKRLQIGLKCV</sequence>
<reference evidence="1" key="1">
    <citation type="journal article" date="2021" name="Proc. Natl. Acad. Sci. U.S.A.">
        <title>A Catalog of Tens of Thousands of Viruses from Human Metagenomes Reveals Hidden Associations with Chronic Diseases.</title>
        <authorList>
            <person name="Tisza M.J."/>
            <person name="Buck C.B."/>
        </authorList>
    </citation>
    <scope>NUCLEOTIDE SEQUENCE</scope>
    <source>
        <strain evidence="1">Ct6zJ3</strain>
    </source>
</reference>
<evidence type="ECO:0000313" key="1">
    <source>
        <dbReference type="EMBL" id="DAE27666.1"/>
    </source>
</evidence>
<proteinExistence type="predicted"/>
<organism evidence="1">
    <name type="scientific">virus sp. ct6zJ3</name>
    <dbReference type="NCBI Taxonomy" id="2826792"/>
    <lineage>
        <taxon>Viruses</taxon>
    </lineage>
</organism>